<evidence type="ECO:0000313" key="3">
    <source>
        <dbReference type="EMBL" id="MEN3930584.1"/>
    </source>
</evidence>
<accession>A0ABV0BI40</accession>
<evidence type="ECO:0000256" key="1">
    <source>
        <dbReference type="SAM" id="MobiDB-lite"/>
    </source>
</evidence>
<gene>
    <name evidence="3" type="ORF">WJT86_05840</name>
</gene>
<feature type="signal peptide" evidence="2">
    <location>
        <begin position="1"/>
        <end position="21"/>
    </location>
</feature>
<feature type="chain" id="PRO_5045453098" evidence="2">
    <location>
        <begin position="22"/>
        <end position="104"/>
    </location>
</feature>
<reference evidence="3 4" key="1">
    <citation type="submission" date="2024-04" db="EMBL/GenBank/DDBJ databases">
        <title>A novel species isolated from cricket.</title>
        <authorList>
            <person name="Wang H.-C."/>
        </authorList>
    </citation>
    <scope>NUCLEOTIDE SEQUENCE [LARGE SCALE GENOMIC DNA]</scope>
    <source>
        <strain evidence="3 4">WL0021</strain>
    </source>
</reference>
<evidence type="ECO:0000313" key="4">
    <source>
        <dbReference type="Proteomes" id="UP001418637"/>
    </source>
</evidence>
<comment type="caution">
    <text evidence="3">The sequence shown here is derived from an EMBL/GenBank/DDBJ whole genome shotgun (WGS) entry which is preliminary data.</text>
</comment>
<keyword evidence="2" id="KW-0732">Signal</keyword>
<evidence type="ECO:0000256" key="2">
    <source>
        <dbReference type="SAM" id="SignalP"/>
    </source>
</evidence>
<keyword evidence="4" id="KW-1185">Reference proteome</keyword>
<organism evidence="3 4">
    <name type="scientific">Hohaiivirga grylli</name>
    <dbReference type="NCBI Taxonomy" id="3133970"/>
    <lineage>
        <taxon>Bacteria</taxon>
        <taxon>Pseudomonadati</taxon>
        <taxon>Pseudomonadota</taxon>
        <taxon>Alphaproteobacteria</taxon>
        <taxon>Hyphomicrobiales</taxon>
        <taxon>Methylobacteriaceae</taxon>
        <taxon>Hohaiivirga</taxon>
    </lineage>
</organism>
<sequence>MNMKILAIASACILAPSLALAQDTRSPEMPAVSKPDHQNPDAPVKGENSFTESQAKERFEQAGYTNVSGLRLNKDGIWEATAMEGVGQVKLKLDYQGNITFSKK</sequence>
<feature type="region of interest" description="Disordered" evidence="1">
    <location>
        <begin position="24"/>
        <end position="54"/>
    </location>
</feature>
<proteinExistence type="predicted"/>
<dbReference type="EMBL" id="JBBYXI010000002">
    <property type="protein sequence ID" value="MEN3930584.1"/>
    <property type="molecule type" value="Genomic_DNA"/>
</dbReference>
<dbReference type="Proteomes" id="UP001418637">
    <property type="component" value="Unassembled WGS sequence"/>
</dbReference>
<protein>
    <submittedName>
        <fullName evidence="3">PepSY domain-containing protein</fullName>
    </submittedName>
</protein>
<dbReference type="RefSeq" id="WP_346336588.1">
    <property type="nucleotide sequence ID" value="NZ_JBBYXI010000002.1"/>
</dbReference>
<name>A0ABV0BI40_9HYPH</name>